<dbReference type="EMBL" id="VJZT01000010">
    <property type="protein sequence ID" value="TRX39067.1"/>
    <property type="molecule type" value="Genomic_DNA"/>
</dbReference>
<dbReference type="GO" id="GO:0009368">
    <property type="term" value="C:endopeptidase Clp complex"/>
    <property type="evidence" value="ECO:0007669"/>
    <property type="project" value="TreeGrafter"/>
</dbReference>
<keyword evidence="4" id="KW-0378">Hydrolase</keyword>
<dbReference type="InterPro" id="IPR001907">
    <property type="entry name" value="ClpP"/>
</dbReference>
<dbReference type="NCBIfam" id="NF045542">
    <property type="entry name" value="Clp_rel_HeadMat"/>
    <property type="match status" value="1"/>
</dbReference>
<evidence type="ECO:0000256" key="5">
    <source>
        <dbReference type="ARBA" id="ARBA00022825"/>
    </source>
</evidence>
<dbReference type="GO" id="GO:0004176">
    <property type="term" value="F:ATP-dependent peptidase activity"/>
    <property type="evidence" value="ECO:0007669"/>
    <property type="project" value="InterPro"/>
</dbReference>
<evidence type="ECO:0000313" key="9">
    <source>
        <dbReference type="Proteomes" id="UP000316371"/>
    </source>
</evidence>
<dbReference type="GO" id="GO:0004252">
    <property type="term" value="F:serine-type endopeptidase activity"/>
    <property type="evidence" value="ECO:0007669"/>
    <property type="project" value="InterPro"/>
</dbReference>
<comment type="caution">
    <text evidence="8">The sequence shown here is derived from an EMBL/GenBank/DDBJ whole genome shotgun (WGS) entry which is preliminary data.</text>
</comment>
<keyword evidence="3" id="KW-0645">Protease</keyword>
<evidence type="ECO:0000256" key="3">
    <source>
        <dbReference type="ARBA" id="ARBA00022670"/>
    </source>
</evidence>
<reference evidence="8 9" key="1">
    <citation type="submission" date="2019-07" db="EMBL/GenBank/DDBJ databases">
        <title>Novel species of Flavobacterium.</title>
        <authorList>
            <person name="Liu Q."/>
            <person name="Xin Y.-H."/>
        </authorList>
    </citation>
    <scope>NUCLEOTIDE SEQUENCE [LARGE SCALE GENOMIC DNA]</scope>
    <source>
        <strain evidence="8 9">LB1R34</strain>
    </source>
</reference>
<dbReference type="GO" id="GO:0006515">
    <property type="term" value="P:protein quality control for misfolded or incompletely synthesized proteins"/>
    <property type="evidence" value="ECO:0007669"/>
    <property type="project" value="TreeGrafter"/>
</dbReference>
<gene>
    <name evidence="8" type="ORF">FNW21_10805</name>
</gene>
<dbReference type="SUPFAM" id="SSF52096">
    <property type="entry name" value="ClpP/crotonase"/>
    <property type="match status" value="1"/>
</dbReference>
<comment type="similarity">
    <text evidence="1 6">Belongs to the peptidase S14 family.</text>
</comment>
<name>A0A553E1Z8_9FLAO</name>
<dbReference type="AlphaFoldDB" id="A0A553E1Z8"/>
<feature type="coiled-coil region" evidence="7">
    <location>
        <begin position="214"/>
        <end position="241"/>
    </location>
</feature>
<dbReference type="InterPro" id="IPR023562">
    <property type="entry name" value="ClpP/TepA"/>
</dbReference>
<protein>
    <recommendedName>
        <fullName evidence="6">ATP-dependent Clp protease proteolytic subunit</fullName>
    </recommendedName>
</protein>
<evidence type="ECO:0000256" key="6">
    <source>
        <dbReference type="RuleBase" id="RU003567"/>
    </source>
</evidence>
<keyword evidence="9" id="KW-1185">Reference proteome</keyword>
<dbReference type="PANTHER" id="PTHR10381:SF70">
    <property type="entry name" value="ATP-DEPENDENT CLP PROTEASE PROTEOLYTIC SUBUNIT"/>
    <property type="match status" value="1"/>
</dbReference>
<dbReference type="RefSeq" id="WP_144256754.1">
    <property type="nucleotide sequence ID" value="NZ_VJZT01000010.1"/>
</dbReference>
<keyword evidence="5" id="KW-0720">Serine protease</keyword>
<proteinExistence type="inferred from homology"/>
<evidence type="ECO:0000256" key="2">
    <source>
        <dbReference type="ARBA" id="ARBA00022490"/>
    </source>
</evidence>
<evidence type="ECO:0000256" key="1">
    <source>
        <dbReference type="ARBA" id="ARBA00007039"/>
    </source>
</evidence>
<dbReference type="GO" id="GO:0051117">
    <property type="term" value="F:ATPase binding"/>
    <property type="evidence" value="ECO:0007669"/>
    <property type="project" value="TreeGrafter"/>
</dbReference>
<dbReference type="Proteomes" id="UP000316371">
    <property type="component" value="Unassembled WGS sequence"/>
</dbReference>
<dbReference type="OrthoDB" id="1408931at2"/>
<keyword evidence="7" id="KW-0175">Coiled coil</keyword>
<keyword evidence="2" id="KW-0963">Cytoplasm</keyword>
<dbReference type="PANTHER" id="PTHR10381">
    <property type="entry name" value="ATP-DEPENDENT CLP PROTEASE PROTEOLYTIC SUBUNIT"/>
    <property type="match status" value="1"/>
</dbReference>
<dbReference type="Pfam" id="PF00574">
    <property type="entry name" value="CLP_protease"/>
    <property type="match status" value="1"/>
</dbReference>
<evidence type="ECO:0000256" key="7">
    <source>
        <dbReference type="SAM" id="Coils"/>
    </source>
</evidence>
<dbReference type="Gene3D" id="3.90.226.10">
    <property type="entry name" value="2-enoyl-CoA Hydratase, Chain A, domain 1"/>
    <property type="match status" value="1"/>
</dbReference>
<sequence>MNEILMYGEIGFGGITDTDFINQLNQLQGQDIKVRLNCPGGDVFQGYAMYNAIKDHGQCDIYIDGLSASMATIIMLAGRKIYASKNAMIMIHNPSVGGYNGDSKKLKSVTQLLDKVKQLATDSYSERTGIPIEELSEMLDEETWLTAQEALEKGFIDEITDEVLETTSLINQKSKTPKMVFMNYKQKENTVPKSLTLILGIPNESNPDAILKAISSLKDRNVSLEAENKRIKNQIKTEQREEAKKITALAIEKGVINKNLERIQLMAFDTDFKKTKEDLTNAINEVVGYNIQMQNHKVIREIVLGSKATTVEANAIKPRSEWNLRDYRMNAPKELESDPELYKKLVKQEFNK</sequence>
<dbReference type="InterPro" id="IPR029045">
    <property type="entry name" value="ClpP/crotonase-like_dom_sf"/>
</dbReference>
<accession>A0A553E1Z8</accession>
<evidence type="ECO:0000256" key="4">
    <source>
        <dbReference type="ARBA" id="ARBA00022801"/>
    </source>
</evidence>
<evidence type="ECO:0000313" key="8">
    <source>
        <dbReference type="EMBL" id="TRX39067.1"/>
    </source>
</evidence>
<dbReference type="CDD" id="cd07016">
    <property type="entry name" value="S14_ClpP_1"/>
    <property type="match status" value="1"/>
</dbReference>
<dbReference type="PRINTS" id="PR00127">
    <property type="entry name" value="CLPPROTEASEP"/>
</dbReference>
<organism evidence="8 9">
    <name type="scientific">Flavobacterium restrictum</name>
    <dbReference type="NCBI Taxonomy" id="2594428"/>
    <lineage>
        <taxon>Bacteria</taxon>
        <taxon>Pseudomonadati</taxon>
        <taxon>Bacteroidota</taxon>
        <taxon>Flavobacteriia</taxon>
        <taxon>Flavobacteriales</taxon>
        <taxon>Flavobacteriaceae</taxon>
        <taxon>Flavobacterium</taxon>
    </lineage>
</organism>